<feature type="compositionally biased region" description="Low complexity" evidence="1">
    <location>
        <begin position="463"/>
        <end position="481"/>
    </location>
</feature>
<comment type="caution">
    <text evidence="2">The sequence shown here is derived from an EMBL/GenBank/DDBJ whole genome shotgun (WGS) entry which is preliminary data.</text>
</comment>
<feature type="compositionally biased region" description="Polar residues" evidence="1">
    <location>
        <begin position="550"/>
        <end position="579"/>
    </location>
</feature>
<feature type="region of interest" description="Disordered" evidence="1">
    <location>
        <begin position="337"/>
        <end position="392"/>
    </location>
</feature>
<feature type="compositionally biased region" description="Polar residues" evidence="1">
    <location>
        <begin position="19"/>
        <end position="28"/>
    </location>
</feature>
<dbReference type="EMBL" id="NHYE01005565">
    <property type="protein sequence ID" value="PPQ69687.1"/>
    <property type="molecule type" value="Genomic_DNA"/>
</dbReference>
<evidence type="ECO:0000313" key="3">
    <source>
        <dbReference type="Proteomes" id="UP000284706"/>
    </source>
</evidence>
<keyword evidence="3" id="KW-1185">Reference proteome</keyword>
<evidence type="ECO:0008006" key="4">
    <source>
        <dbReference type="Google" id="ProtNLM"/>
    </source>
</evidence>
<feature type="compositionally biased region" description="Polar residues" evidence="1">
    <location>
        <begin position="521"/>
        <end position="543"/>
    </location>
</feature>
<dbReference type="AlphaFoldDB" id="A0A409VTW5"/>
<dbReference type="OrthoDB" id="2348945at2759"/>
<dbReference type="STRING" id="231916.A0A409VTW5"/>
<dbReference type="Proteomes" id="UP000284706">
    <property type="component" value="Unassembled WGS sequence"/>
</dbReference>
<feature type="compositionally biased region" description="Polar residues" evidence="1">
    <location>
        <begin position="82"/>
        <end position="111"/>
    </location>
</feature>
<feature type="region of interest" description="Disordered" evidence="1">
    <location>
        <begin position="422"/>
        <end position="588"/>
    </location>
</feature>
<sequence>MDNPQHYQPLSHALHHPSAGTNHYTATSHHVPYSQPQPHKAPVNQRNAHLEEEEEDEEDDEDDEGLVEEQLNQNDADIHGSDPSSPKPTGSNVQQISSNRPPQEESTSSAPEQKRRPGRPRGSKNRRPRVGSTKHESAFYYHGQNPSSGPPQHPNITPQNQQYYEFQWRVLNLCAEFYGAAEELVKQTSPLVVAQCYHMGPGVKIDPLVMLAEAKRICDNLLANPSQLVTNPPPSVYPVIPTLYHQPTAVAPQVTPAASSSAATPAPAPPVSTNPPAVTITNPQSFVVPLTAQPGYPQYPMYTAPPYPAAAPYYQYAAYPPGAYYTPPQPLAPQPQPIATTTTSAGAQPTATITTTPATGGTMVGNQGAWSEEETERLKSLTEESRSKGPSGDIEWDWVIQEWGPSRTRHQILIKATNLGLKESSTRGVKRRRENEASEAPVMSSLQPANPSTSNNPIPPSMALPSTSSPANSASQPASTPGASPALQHQQRPASSKGHAIHPPNTTPQGQKMPWPMPTLAVNTPSPVITAASTSHAQEQPRTSYYRPRPNQTDSSASVSVPQQTQSHQYHTMYQTNGQGMRPRENGK</sequence>
<organism evidence="2 3">
    <name type="scientific">Gymnopilus dilepis</name>
    <dbReference type="NCBI Taxonomy" id="231916"/>
    <lineage>
        <taxon>Eukaryota</taxon>
        <taxon>Fungi</taxon>
        <taxon>Dikarya</taxon>
        <taxon>Basidiomycota</taxon>
        <taxon>Agaricomycotina</taxon>
        <taxon>Agaricomycetes</taxon>
        <taxon>Agaricomycetidae</taxon>
        <taxon>Agaricales</taxon>
        <taxon>Agaricineae</taxon>
        <taxon>Hymenogastraceae</taxon>
        <taxon>Gymnopilus</taxon>
    </lineage>
</organism>
<reference evidence="2 3" key="1">
    <citation type="journal article" date="2018" name="Evol. Lett.">
        <title>Horizontal gene cluster transfer increased hallucinogenic mushroom diversity.</title>
        <authorList>
            <person name="Reynolds H.T."/>
            <person name="Vijayakumar V."/>
            <person name="Gluck-Thaler E."/>
            <person name="Korotkin H.B."/>
            <person name="Matheny P.B."/>
            <person name="Slot J.C."/>
        </authorList>
    </citation>
    <scope>NUCLEOTIDE SEQUENCE [LARGE SCALE GENOMIC DNA]</scope>
    <source>
        <strain evidence="2 3">SRW20</strain>
    </source>
</reference>
<feature type="compositionally biased region" description="Low complexity" evidence="1">
    <location>
        <begin position="337"/>
        <end position="361"/>
    </location>
</feature>
<feature type="compositionally biased region" description="Basic and acidic residues" evidence="1">
    <location>
        <begin position="376"/>
        <end position="387"/>
    </location>
</feature>
<feature type="region of interest" description="Disordered" evidence="1">
    <location>
        <begin position="139"/>
        <end position="158"/>
    </location>
</feature>
<evidence type="ECO:0000313" key="2">
    <source>
        <dbReference type="EMBL" id="PPQ69687.1"/>
    </source>
</evidence>
<feature type="compositionally biased region" description="Basic residues" evidence="1">
    <location>
        <begin position="116"/>
        <end position="129"/>
    </location>
</feature>
<accession>A0A409VTW5</accession>
<protein>
    <recommendedName>
        <fullName evidence="4">Myb-like domain-containing protein</fullName>
    </recommendedName>
</protein>
<feature type="compositionally biased region" description="Acidic residues" evidence="1">
    <location>
        <begin position="51"/>
        <end position="67"/>
    </location>
</feature>
<feature type="region of interest" description="Disordered" evidence="1">
    <location>
        <begin position="1"/>
        <end position="133"/>
    </location>
</feature>
<gene>
    <name evidence="2" type="ORF">CVT26_001646</name>
</gene>
<name>A0A409VTW5_9AGAR</name>
<dbReference type="InParanoid" id="A0A409VTW5"/>
<evidence type="ECO:0000256" key="1">
    <source>
        <dbReference type="SAM" id="MobiDB-lite"/>
    </source>
</evidence>
<proteinExistence type="predicted"/>